<protein>
    <submittedName>
        <fullName evidence="2">Uncharacterized protein</fullName>
    </submittedName>
</protein>
<dbReference type="RefSeq" id="XP_038751327.1">
    <property type="nucleotide sequence ID" value="XM_038883732.1"/>
</dbReference>
<proteinExistence type="predicted"/>
<evidence type="ECO:0000313" key="3">
    <source>
        <dbReference type="Proteomes" id="UP000781932"/>
    </source>
</evidence>
<reference evidence="2" key="1">
    <citation type="submission" date="2020-03" db="EMBL/GenBank/DDBJ databases">
        <authorList>
            <person name="He L."/>
        </authorList>
    </citation>
    <scope>NUCLEOTIDE SEQUENCE</scope>
    <source>
        <strain evidence="2">CkLH20</strain>
    </source>
</reference>
<reference evidence="2" key="2">
    <citation type="submission" date="2020-11" db="EMBL/GenBank/DDBJ databases">
        <title>Whole genome sequencing of Colletotrichum sp.</title>
        <authorList>
            <person name="Li H."/>
        </authorList>
    </citation>
    <scope>NUCLEOTIDE SEQUENCE</scope>
    <source>
        <strain evidence="2">CkLH20</strain>
    </source>
</reference>
<feature type="region of interest" description="Disordered" evidence="1">
    <location>
        <begin position="1"/>
        <end position="65"/>
    </location>
</feature>
<accession>A0A9P6LQM9</accession>
<evidence type="ECO:0000313" key="2">
    <source>
        <dbReference type="EMBL" id="KAF9881866.1"/>
    </source>
</evidence>
<feature type="compositionally biased region" description="Basic and acidic residues" evidence="1">
    <location>
        <begin position="264"/>
        <end position="274"/>
    </location>
</feature>
<organism evidence="2 3">
    <name type="scientific">Colletotrichum karsti</name>
    <dbReference type="NCBI Taxonomy" id="1095194"/>
    <lineage>
        <taxon>Eukaryota</taxon>
        <taxon>Fungi</taxon>
        <taxon>Dikarya</taxon>
        <taxon>Ascomycota</taxon>
        <taxon>Pezizomycotina</taxon>
        <taxon>Sordariomycetes</taxon>
        <taxon>Hypocreomycetidae</taxon>
        <taxon>Glomerellales</taxon>
        <taxon>Glomerellaceae</taxon>
        <taxon>Colletotrichum</taxon>
        <taxon>Colletotrichum boninense species complex</taxon>
    </lineage>
</organism>
<gene>
    <name evidence="2" type="ORF">CkaCkLH20_01012</name>
</gene>
<dbReference type="GeneID" id="62156806"/>
<keyword evidence="3" id="KW-1185">Reference proteome</keyword>
<feature type="region of interest" description="Disordered" evidence="1">
    <location>
        <begin position="77"/>
        <end position="96"/>
    </location>
</feature>
<dbReference type="AlphaFoldDB" id="A0A9P6LQM9"/>
<dbReference type="Proteomes" id="UP000781932">
    <property type="component" value="Unassembled WGS sequence"/>
</dbReference>
<comment type="caution">
    <text evidence="2">The sequence shown here is derived from an EMBL/GenBank/DDBJ whole genome shotgun (WGS) entry which is preliminary data.</text>
</comment>
<feature type="region of interest" description="Disordered" evidence="1">
    <location>
        <begin position="255"/>
        <end position="326"/>
    </location>
</feature>
<name>A0A9P6LQM9_9PEZI</name>
<evidence type="ECO:0000256" key="1">
    <source>
        <dbReference type="SAM" id="MobiDB-lite"/>
    </source>
</evidence>
<feature type="compositionally biased region" description="Polar residues" evidence="1">
    <location>
        <begin position="32"/>
        <end position="46"/>
    </location>
</feature>
<dbReference type="EMBL" id="JAATWM020000002">
    <property type="protein sequence ID" value="KAF9881866.1"/>
    <property type="molecule type" value="Genomic_DNA"/>
</dbReference>
<sequence>MVYVERPSSGSVRSPTPAHTPQYSRPFGRSLRSATPLTDTPATSASVGREGTPASDRILSGRIKKTPRKTVLRKEDVLSEKEKEEERRQLDDMNEERKLFPGSDNWADDELRLFKILFMRQYSPLLPADWQMSFRGIPIPDILFASSIAHPPIINSRSDNDYKATKALTRLIELTKDVRGLAQTGQRHRASALIGKRLQEYIRWAEQDGNYANLDYVPNIIVDVVDTSKTPQEIEEHMQQRLKIAAVAQQAHWRIDQPGNDSDGEIKNGEQSDRDPEEVEPEDNQIVLVPDKYPSPQKEDFPPSTPAHNETNGNNTQYHKSPDKKANNTNELVQHWSEKFDRQPPVVYGLFIVNTSVMVLTVDSAKEEEAYVSYQVEVGFSKRGQDVWNAITIAIVVCMARDGMIDMKDEFEDSIINYESDPDA</sequence>
<dbReference type="OrthoDB" id="5286775at2759"/>
<feature type="compositionally biased region" description="Polar residues" evidence="1">
    <location>
        <begin position="306"/>
        <end position="319"/>
    </location>
</feature>
<feature type="compositionally biased region" description="Polar residues" evidence="1">
    <location>
        <begin position="8"/>
        <end position="23"/>
    </location>
</feature>